<dbReference type="GO" id="GO:0006890">
    <property type="term" value="P:retrograde vesicle-mediated transport, Golgi to endoplasmic reticulum"/>
    <property type="evidence" value="ECO:0007669"/>
    <property type="project" value="TreeGrafter"/>
</dbReference>
<dbReference type="AlphaFoldDB" id="A0A671LTT7"/>
<accession>A0A671LTT7</accession>
<dbReference type="Pfam" id="PF10191">
    <property type="entry name" value="COG7"/>
    <property type="match status" value="2"/>
</dbReference>
<dbReference type="Ensembl" id="ENSSANT00000023272.1">
    <property type="protein sequence ID" value="ENSSANP00000021832.1"/>
    <property type="gene ID" value="ENSSANG00000011134.1"/>
</dbReference>
<reference evidence="10" key="1">
    <citation type="submission" date="2025-08" db="UniProtKB">
        <authorList>
            <consortium name="Ensembl"/>
        </authorList>
    </citation>
    <scope>IDENTIFICATION</scope>
</reference>
<keyword evidence="6" id="KW-0333">Golgi apparatus</keyword>
<dbReference type="GO" id="GO:0007030">
    <property type="term" value="P:Golgi organization"/>
    <property type="evidence" value="ECO:0007669"/>
    <property type="project" value="TreeGrafter"/>
</dbReference>
<feature type="coiled-coil region" evidence="9">
    <location>
        <begin position="25"/>
        <end position="52"/>
    </location>
</feature>
<proteinExistence type="inferred from homology"/>
<dbReference type="GO" id="GO:0000139">
    <property type="term" value="C:Golgi membrane"/>
    <property type="evidence" value="ECO:0007669"/>
    <property type="project" value="UniProtKB-SubCell"/>
</dbReference>
<evidence type="ECO:0000256" key="4">
    <source>
        <dbReference type="ARBA" id="ARBA00022448"/>
    </source>
</evidence>
<evidence type="ECO:0000256" key="3">
    <source>
        <dbReference type="ARBA" id="ARBA00020984"/>
    </source>
</evidence>
<evidence type="ECO:0000256" key="1">
    <source>
        <dbReference type="ARBA" id="ARBA00004395"/>
    </source>
</evidence>
<evidence type="ECO:0000313" key="11">
    <source>
        <dbReference type="Proteomes" id="UP000472260"/>
    </source>
</evidence>
<reference evidence="10" key="2">
    <citation type="submission" date="2025-09" db="UniProtKB">
        <authorList>
            <consortium name="Ensembl"/>
        </authorList>
    </citation>
    <scope>IDENTIFICATION</scope>
</reference>
<dbReference type="Proteomes" id="UP000472260">
    <property type="component" value="Unassembled WGS sequence"/>
</dbReference>
<keyword evidence="11" id="KW-1185">Reference proteome</keyword>
<keyword evidence="7" id="KW-0472">Membrane</keyword>
<comment type="subcellular location">
    <subcellularLocation>
        <location evidence="1">Golgi apparatus membrane</location>
        <topology evidence="1">Peripheral membrane protein</topology>
    </subcellularLocation>
</comment>
<evidence type="ECO:0000256" key="6">
    <source>
        <dbReference type="ARBA" id="ARBA00023034"/>
    </source>
</evidence>
<dbReference type="PANTHER" id="PTHR21443:SF0">
    <property type="entry name" value="CONSERVED OLIGOMERIC GOLGI COMPLEX SUBUNIT 7"/>
    <property type="match status" value="1"/>
</dbReference>
<gene>
    <name evidence="10" type="primary">LOC107677168</name>
</gene>
<keyword evidence="5" id="KW-0653">Protein transport</keyword>
<comment type="similarity">
    <text evidence="2">Belongs to the COG7 family.</text>
</comment>
<dbReference type="GO" id="GO:0006886">
    <property type="term" value="P:intracellular protein transport"/>
    <property type="evidence" value="ECO:0007669"/>
    <property type="project" value="InterPro"/>
</dbReference>
<dbReference type="PANTHER" id="PTHR21443">
    <property type="entry name" value="CONSERVED OLIGOMERIC GOLGI COMPLEX COMPONENT 7"/>
    <property type="match status" value="1"/>
</dbReference>
<keyword evidence="9" id="KW-0175">Coiled coil</keyword>
<evidence type="ECO:0000256" key="9">
    <source>
        <dbReference type="SAM" id="Coils"/>
    </source>
</evidence>
<dbReference type="GO" id="GO:0017119">
    <property type="term" value="C:Golgi transport complex"/>
    <property type="evidence" value="ECO:0007669"/>
    <property type="project" value="InterPro"/>
</dbReference>
<sequence length="613" mass="68879">MKLQLFIQEVNNSIEESSNQALQNMPRVLRDIEALKQEASFLKDQMILVKEDIKKFEQDTVQSMQVLVEIDQVKSRMQLAAEALQEADKWSTLSADIEETFKTQDVAVISGKLTAMQGSLAMLVDTPDYSEKCVQLEALKNRLEALTSTQIVSTFNSLATDQAKLFVRVFTEMDRMPQLLAYYYKCHKAQLLSVWESICQSDAPLKQQLSEFYDTLLSTWHTQLQWSSQVFKNPCEVLTVLMIQTLGAMVPSIPDCIAVALRRSSGDSRLDVLLELHQTAANFSRSLEAAMQPQLGKCNLLKVAELVSCVYSPYKTYQMQYGELEETNLLIQLSAVPLERGEVLDCVLELTHSVQKVFGLAAAAVDRCVKFTDGLGVCGLIKALRALFSKYVADFSVTLQKFYVNGGIIIAACGELLRQCGAFEQQLSNKILGRAGRFLWEGFNPRSLTGLQEGVAERRSQKNPWQEYNYLQQTNMAEYNTLLETLHSLKEKGTGNSSLLAETRGALTRLNQQANQLAFDSVFLQIKQQLFLLNKPEVCTAFLGHYEVQTLTDDLPAFSLSPNVMDALGLQTSRTLQNMVTLLRAKPDEYRQTAKPLPRRLASTIATMRGLEY</sequence>
<evidence type="ECO:0000256" key="7">
    <source>
        <dbReference type="ARBA" id="ARBA00023136"/>
    </source>
</evidence>
<evidence type="ECO:0000256" key="5">
    <source>
        <dbReference type="ARBA" id="ARBA00022927"/>
    </source>
</evidence>
<organism evidence="10 11">
    <name type="scientific">Sinocyclocheilus anshuiensis</name>
    <dbReference type="NCBI Taxonomy" id="1608454"/>
    <lineage>
        <taxon>Eukaryota</taxon>
        <taxon>Metazoa</taxon>
        <taxon>Chordata</taxon>
        <taxon>Craniata</taxon>
        <taxon>Vertebrata</taxon>
        <taxon>Euteleostomi</taxon>
        <taxon>Actinopterygii</taxon>
        <taxon>Neopterygii</taxon>
        <taxon>Teleostei</taxon>
        <taxon>Ostariophysi</taxon>
        <taxon>Cypriniformes</taxon>
        <taxon>Cyprinidae</taxon>
        <taxon>Cyprininae</taxon>
        <taxon>Sinocyclocheilus</taxon>
    </lineage>
</organism>
<dbReference type="InterPro" id="IPR019335">
    <property type="entry name" value="COG7"/>
</dbReference>
<keyword evidence="4" id="KW-0813">Transport</keyword>
<protein>
    <recommendedName>
        <fullName evidence="3">Conserved oligomeric Golgi complex subunit 7</fullName>
    </recommendedName>
    <alternativeName>
        <fullName evidence="8">Component of oligomeric Golgi complex 7</fullName>
    </alternativeName>
</protein>
<evidence type="ECO:0000256" key="2">
    <source>
        <dbReference type="ARBA" id="ARBA00005831"/>
    </source>
</evidence>
<name>A0A671LTT7_9TELE</name>
<evidence type="ECO:0000256" key="8">
    <source>
        <dbReference type="ARBA" id="ARBA00031345"/>
    </source>
</evidence>
<evidence type="ECO:0000313" key="10">
    <source>
        <dbReference type="Ensembl" id="ENSSANP00000021832.1"/>
    </source>
</evidence>